<accession>A0ACC0HQX2</accession>
<dbReference type="Proteomes" id="UP001060215">
    <property type="component" value="Chromosome 4"/>
</dbReference>
<organism evidence="1 2">
    <name type="scientific">Camellia lanceoleosa</name>
    <dbReference type="NCBI Taxonomy" id="1840588"/>
    <lineage>
        <taxon>Eukaryota</taxon>
        <taxon>Viridiplantae</taxon>
        <taxon>Streptophyta</taxon>
        <taxon>Embryophyta</taxon>
        <taxon>Tracheophyta</taxon>
        <taxon>Spermatophyta</taxon>
        <taxon>Magnoliopsida</taxon>
        <taxon>eudicotyledons</taxon>
        <taxon>Gunneridae</taxon>
        <taxon>Pentapetalae</taxon>
        <taxon>asterids</taxon>
        <taxon>Ericales</taxon>
        <taxon>Theaceae</taxon>
        <taxon>Camellia</taxon>
    </lineage>
</organism>
<evidence type="ECO:0000313" key="1">
    <source>
        <dbReference type="EMBL" id="KAI8014381.1"/>
    </source>
</evidence>
<evidence type="ECO:0000313" key="2">
    <source>
        <dbReference type="Proteomes" id="UP001060215"/>
    </source>
</evidence>
<reference evidence="1 2" key="1">
    <citation type="journal article" date="2022" name="Plant J.">
        <title>Chromosome-level genome of Camellia lanceoleosa provides a valuable resource for understanding genome evolution and self-incompatibility.</title>
        <authorList>
            <person name="Gong W."/>
            <person name="Xiao S."/>
            <person name="Wang L."/>
            <person name="Liao Z."/>
            <person name="Chang Y."/>
            <person name="Mo W."/>
            <person name="Hu G."/>
            <person name="Li W."/>
            <person name="Zhao G."/>
            <person name="Zhu H."/>
            <person name="Hu X."/>
            <person name="Ji K."/>
            <person name="Xiang X."/>
            <person name="Song Q."/>
            <person name="Yuan D."/>
            <person name="Jin S."/>
            <person name="Zhang L."/>
        </authorList>
    </citation>
    <scope>NUCLEOTIDE SEQUENCE [LARGE SCALE GENOMIC DNA]</scope>
    <source>
        <strain evidence="1">SQ_2022a</strain>
    </source>
</reference>
<sequence length="186" mass="20901">MFVFVLSSRRSRIRALPQDLSTRLFCVWFCTKHLCFALEGQGMACGPSPHTTGHGLRPPAVSCCHRPNVWLVDTIDDTQVKGEPSTSKRRNIAENDVEASSNDSEPELVAKRRVLRSRYLAVQTLISVQKPREQAADAEALLNITNTLVTSVKAHSQEGITPFRLCKLSAQRFRATRSGKYQYRGW</sequence>
<dbReference type="EMBL" id="CM045761">
    <property type="protein sequence ID" value="KAI8014381.1"/>
    <property type="molecule type" value="Genomic_DNA"/>
</dbReference>
<comment type="caution">
    <text evidence="1">The sequence shown here is derived from an EMBL/GenBank/DDBJ whole genome shotgun (WGS) entry which is preliminary data.</text>
</comment>
<gene>
    <name evidence="1" type="ORF">LOK49_LG05G01597</name>
</gene>
<proteinExistence type="predicted"/>
<keyword evidence="2" id="KW-1185">Reference proteome</keyword>
<protein>
    <submittedName>
        <fullName evidence="1">Uncharacterized protein</fullName>
    </submittedName>
</protein>
<name>A0ACC0HQX2_9ERIC</name>